<dbReference type="OrthoDB" id="23960at2759"/>
<dbReference type="InterPro" id="IPR056645">
    <property type="entry name" value="DUF7743"/>
</dbReference>
<feature type="domain" description="EGF-like" evidence="2 3">
    <location>
        <begin position="938"/>
        <end position="949"/>
    </location>
</feature>
<dbReference type="OMA" id="IGANDDC"/>
<feature type="domain" description="EGF-like" evidence="2 3">
    <location>
        <begin position="2197"/>
        <end position="2208"/>
    </location>
</feature>
<dbReference type="Pfam" id="PF25820">
    <property type="entry name" value="DUF7949"/>
    <property type="match status" value="2"/>
</dbReference>
<keyword evidence="5" id="KW-1185">Reference proteome</keyword>
<dbReference type="Pfam" id="PF24893">
    <property type="entry name" value="DUF7743"/>
    <property type="match status" value="2"/>
</dbReference>
<dbReference type="VEuPathDB" id="AmoebaDB:DICPUDRAFT_149955"/>
<dbReference type="PROSITE" id="PS01186">
    <property type="entry name" value="EGF_2"/>
    <property type="match status" value="2"/>
</dbReference>
<dbReference type="Pfam" id="PF23034">
    <property type="entry name" value="DUF7035"/>
    <property type="match status" value="2"/>
</dbReference>
<dbReference type="Proteomes" id="UP000001064">
    <property type="component" value="Unassembled WGS sequence"/>
</dbReference>
<proteinExistence type="predicted"/>
<dbReference type="InterPro" id="IPR057709">
    <property type="entry name" value="DUF7949"/>
</dbReference>
<dbReference type="InterPro" id="IPR054484">
    <property type="entry name" value="ComC_SSD"/>
</dbReference>
<dbReference type="InterPro" id="IPR055462">
    <property type="entry name" value="DUF7034"/>
</dbReference>
<keyword evidence="1" id="KW-0732">Signal</keyword>
<evidence type="ECO:0000313" key="5">
    <source>
        <dbReference type="Proteomes" id="UP000001064"/>
    </source>
</evidence>
<feature type="signal peptide" evidence="1">
    <location>
        <begin position="1"/>
        <end position="22"/>
    </location>
</feature>
<dbReference type="EMBL" id="GL870999">
    <property type="protein sequence ID" value="EGC37465.1"/>
    <property type="molecule type" value="Genomic_DNA"/>
</dbReference>
<dbReference type="InterPro" id="IPR055463">
    <property type="entry name" value="DUF7035"/>
</dbReference>
<evidence type="ECO:0000259" key="2">
    <source>
        <dbReference type="PROSITE" id="PS00022"/>
    </source>
</evidence>
<accession>F0ZF33</accession>
<reference evidence="5" key="1">
    <citation type="journal article" date="2011" name="Genome Biol.">
        <title>Comparative genomics of the social amoebae Dictyostelium discoideum and Dictyostelium purpureum.</title>
        <authorList>
            <consortium name="US DOE Joint Genome Institute (JGI-PGF)"/>
            <person name="Sucgang R."/>
            <person name="Kuo A."/>
            <person name="Tian X."/>
            <person name="Salerno W."/>
            <person name="Parikh A."/>
            <person name="Feasley C.L."/>
            <person name="Dalin E."/>
            <person name="Tu H."/>
            <person name="Huang E."/>
            <person name="Barry K."/>
            <person name="Lindquist E."/>
            <person name="Shapiro H."/>
            <person name="Bruce D."/>
            <person name="Schmutz J."/>
            <person name="Salamov A."/>
            <person name="Fey P."/>
            <person name="Gaudet P."/>
            <person name="Anjard C."/>
            <person name="Babu M.M."/>
            <person name="Basu S."/>
            <person name="Bushmanova Y."/>
            <person name="van der Wel H."/>
            <person name="Katoh-Kurasawa M."/>
            <person name="Dinh C."/>
            <person name="Coutinho P.M."/>
            <person name="Saito T."/>
            <person name="Elias M."/>
            <person name="Schaap P."/>
            <person name="Kay R.R."/>
            <person name="Henrissat B."/>
            <person name="Eichinger L."/>
            <person name="Rivero F."/>
            <person name="Putnam N.H."/>
            <person name="West C.M."/>
            <person name="Loomis W.F."/>
            <person name="Chisholm R.L."/>
            <person name="Shaulsky G."/>
            <person name="Strassmann J.E."/>
            <person name="Queller D.C."/>
            <person name="Kuspa A."/>
            <person name="Grigoriev I.V."/>
        </authorList>
    </citation>
    <scope>NUCLEOTIDE SEQUENCE [LARGE SCALE GENOMIC DNA]</scope>
    <source>
        <strain evidence="5">QSDP1</strain>
    </source>
</reference>
<evidence type="ECO:0000259" key="3">
    <source>
        <dbReference type="PROSITE" id="PS01186"/>
    </source>
</evidence>
<dbReference type="PANTHER" id="PTHR31378">
    <property type="entry name" value="EGF-LIKE DOMAIN-CONTAINING PROTEIN-RELATED-RELATED"/>
    <property type="match status" value="1"/>
</dbReference>
<dbReference type="STRING" id="5786.F0ZF33"/>
<dbReference type="eggNOG" id="ENOG502SC7H">
    <property type="taxonomic scope" value="Eukaryota"/>
</dbReference>
<dbReference type="RefSeq" id="XP_003286029.1">
    <property type="nucleotide sequence ID" value="XM_003285981.1"/>
</dbReference>
<name>F0ZF33_DICPU</name>
<dbReference type="FunCoup" id="F0ZF33">
    <property type="interactions" value="743"/>
</dbReference>
<feature type="chain" id="PRO_5003262373" description="EGF-like domain-containing protein" evidence="1">
    <location>
        <begin position="23"/>
        <end position="2446"/>
    </location>
</feature>
<dbReference type="Pfam" id="PF23033">
    <property type="entry name" value="DUF7034"/>
    <property type="match status" value="2"/>
</dbReference>
<dbReference type="PROSITE" id="PS00022">
    <property type="entry name" value="EGF_1"/>
    <property type="match status" value="2"/>
</dbReference>
<dbReference type="KEGG" id="dpp:DICPUDRAFT_149955"/>
<dbReference type="GeneID" id="10499812"/>
<dbReference type="Pfam" id="PF22933">
    <property type="entry name" value="ComC_SSD"/>
    <property type="match status" value="2"/>
</dbReference>
<dbReference type="InterPro" id="IPR000742">
    <property type="entry name" value="EGF"/>
</dbReference>
<sequence>MNIKNKILLFLIIILSIKLVQASIIEEIVFENRFSKKYASATTCEFRYKVLCVEESPEDDCDNLEFNEPQYVKLGDKISNGTATVIDITLNTPIGNYSNTINSTFTFKSECLELDLNSISFKPFGDAYYKPLLDFNCNMYLRLYKMEGDFDPQASLENISFYSTYYFYNILGTNFFELRVVILQMAPLSPISVQITSNNNVKDFVLEPIGKGIFDKVYDIKTYPDVKYLNSLETFGYNEGAVIEFKLNNSVYSSLFEINVNDQLYYTQFKPIYGDKHSTTFLYAPSTYDSMTHYSIYYINNGEVKKSNYSIDAKMNSYKIQNLPSTGELDEYKGGLLTIAYGFNDIQLYDFGPIIVDLDEEKIETRFPFGYSSTANGYRFYINSIVKSGYHSWQVGYVSLKSRVFPQQVISSNYNFNEIGNINGPKILDFEIIHLEKEMYLLRLEISAQNSLYYIKDKTNNRNYYGVEVLVSGDLNQGIYEIILDVSLSHLEIYDEFKNVEILEVDKVISTTKGFKPFINPYEIENFNFQSIKQVSFLYNDIDISNHRHHNVLYFNSSEIPKDRSVGLIIRDATILSNPVYTSYTYVNIFYSRYNEDLKLFELEFYVEYLQGPIFKDIKKISPITIDKNNNIGQIGWSISIEDPINGFESGYVTIRGEVDQSIYNITFTAKDVKEGGDEFLGEYDFIIKISYPCISQNYKISEVGLYDKIKRFSYFSLTSPNPVSATLNPFMYFLNEPSINKVFLTCKSDEIASLDTTPPVLNSLTVSSQTIDVGSKDRAFTISFTASDPESGLKNNTYPITSFTLNTVLLSHGLITEKGGDLWIFGQNLNGNSEAYITYSDGKTETKIPSLYYSTALLIKNVKATDKPYSVYIKKSSLDSNILEIKPTVYDFYIPLNKKDSSDTPTTPIPTNAPQTCLGNPVCGGPSHGTCVENKGCLCISPWFGKDCSSQIVIVDPPAIGGNNTGPSIEITVPDKNSTNPVTYSSLISIVALKETNINGETVKFYPFEDTWTSIETEPYTYDFYNKLNTTNNKNDIIVTNVKVTLKWFVNKTTVIFANEELTMNPSTLKYTIEILEYPFGSALNGLELIMSAQFNSSTSDGVCSSKEFGETAGGDNSNYLKIKVKDYSLYGRFIRRGIVDSTVLSISNDLLDSSMKAITKPSSVQSYIGLKIPFYTKKVILDPVDQYSASSICANKSLSAGKIAGIVIGGSAFVIVVAILQASIIEEIVFENRFSKKYASATTCEFRYKVLCVEESPEDDCDNLEFNEPQYVKLGDKISNGTATVIDITLNTPIGNYSNTINSTFTFKSECLGTNFFELRAVILQMAPLSPISVQITSNNNVKDFVLEPIGKGIFDKVYDIKTYPDVKYLNSLETFGYNEGAVIEFKLNNSVYSSLFEINVNDQLYYTQFKPIYGDEHSTTFLYAPSTYDAMTHYSIYYINNGEVKKSNYSIDAKMNSYKIQNLPSTGELDEYKGGLMTIAYGFNDIQLYDFGPIIVDLDEEKIETRFPFGYSSTTNGYRFYINSIVKSGYFSLQFGYISLKSRVFPQQVISSNYNFNEIGNINGPKIIDFEVIHLEKEMYLLRLEISAQNSLYYIKDKTNNRNYYGVEVLVSGDLNQGIYEIILDIPLIHLEIYDEFKNVEILGADKVISTTKGFKPFINPYETKNFNFQSIKQVSFLYNDIDISNHRHHNVLYFNSSEIPKDRSVGLIIRDATILSNPVYTSSTYVNIFYSRYNEDLKLFELEFYVECNTQLNEFNFDLYISNIAITYQALDTKLKIKKSNLDLQGPIFKDIKKISPITIDKNNNIGQIGWSISIEDPINGFESGYVTIRGEVDQSIYNITFTAKDVKAGGDEFLGEYDFIIKISYPCISQNYKISEVGLYDKIKRFSYFSITSPNPLSATLNPFMYFLNESIINKVFLTCKSDEIASLDTTPPVLNSLTVSSQTIDVGSKDRAFTISFTASDPESGLKNNTYPIVYLSTSNNRIIECISSIISIDNQKASYSCTLQIPFGFGYKDNIIISVYGFVNNNGLFNGYSTNDLMDLKLNLGLDIVYNIRTSFTLNTILLSHGLITEKGGDLWIFGQDLNGNSEVHITYSDGKTETKIPSLYYSTALLIKNVKATDKPYSVYIKKSSLDSNILEIKPTVYDFYIPLNKKDSSDTPTTPIPTNAPQTCLGNPVCGGPSHGTCVENKGCLCISPWFGKDCSSQIVTVDPPAIGGNNSGPSIEITVPDKNSTNPVTYSSLISIVALKETNINGETVKLYPFEDTWTSIETEPYTYDFYNKLNTTNNKNDIIVTNVKVTLKWFVNKTTVIFANEELTMNPSTLKYTIEILEYPFDSTLNGLELIMSAQFNSSTSNGVCSSKEFGETAGGDNSNYLKIKVKDYSLYGRFVRRGIVDSNVRSISNVLLDSSMKAITKPSSVQSYIGLKIPFYTKKVILDPGK</sequence>
<gene>
    <name evidence="4" type="ORF">DICPUDRAFT_149955</name>
</gene>
<protein>
    <recommendedName>
        <fullName evidence="2 3">EGF-like domain-containing protein</fullName>
    </recommendedName>
</protein>
<organism evidence="4 5">
    <name type="scientific">Dictyostelium purpureum</name>
    <name type="common">Slime mold</name>
    <dbReference type="NCBI Taxonomy" id="5786"/>
    <lineage>
        <taxon>Eukaryota</taxon>
        <taxon>Amoebozoa</taxon>
        <taxon>Evosea</taxon>
        <taxon>Eumycetozoa</taxon>
        <taxon>Dictyostelia</taxon>
        <taxon>Dictyosteliales</taxon>
        <taxon>Dictyosteliaceae</taxon>
        <taxon>Dictyostelium</taxon>
    </lineage>
</organism>
<evidence type="ECO:0000313" key="4">
    <source>
        <dbReference type="EMBL" id="EGC37465.1"/>
    </source>
</evidence>
<dbReference type="PANTHER" id="PTHR31378:SF29">
    <property type="entry name" value="EGF-LIKE DOMAIN-CONTAINING PROTEIN-RELATED"/>
    <property type="match status" value="1"/>
</dbReference>
<evidence type="ECO:0000256" key="1">
    <source>
        <dbReference type="SAM" id="SignalP"/>
    </source>
</evidence>
<dbReference type="InParanoid" id="F0ZF33"/>